<accession>A0A1C7NWQ4</accession>
<gene>
    <name evidence="4" type="ORF">ADU59_21415</name>
</gene>
<feature type="signal peptide" evidence="3">
    <location>
        <begin position="1"/>
        <end position="23"/>
    </location>
</feature>
<dbReference type="STRING" id="1612624.ADU59_21415"/>
<keyword evidence="5" id="KW-1185">Reference proteome</keyword>
<evidence type="ECO:0000256" key="3">
    <source>
        <dbReference type="SAM" id="SignalP"/>
    </source>
</evidence>
<dbReference type="InterPro" id="IPR006059">
    <property type="entry name" value="SBP"/>
</dbReference>
<sequence length="408" mass="45397">MGMFKRHVVIAATAWIIGSTAYAQDAAFDSWLKTAELGANQPREENWDEIIRKAKAEGEVTIYSSASTVNALAEDFMKLYPEIKVNAYDLGSEKTIEKVVREQQAGIYTVDVVNTAGTAQMFYDLLPNHRIVNYVPRYLEDKIPAELREPLLTQVIEATVLMYNADTYKDAPPVTNVWQLTEPEWNKRFAMKSPLGSLTSLALLTSIVEHGDDFTKAYEKHAGKPLELSDGMENAGYEFLHRLLKNDLVIYDSGSKLATASGLKGQAKPPVTFSSMHYINKNGSDDYANAILYDIDPAGVFAYSTYVSIAGQSPHPNAAKLFIAFQMGSKDLTPDTKLEKPYREGESLKKLQGMAAYFKVGTFSPRTDVPLPKGGENWPNVRKIFGSAEYQRDNVAAVNDFWVVETSQ</sequence>
<organism evidence="4 5">
    <name type="scientific">Pararhizobium polonicum</name>
    <dbReference type="NCBI Taxonomy" id="1612624"/>
    <lineage>
        <taxon>Bacteria</taxon>
        <taxon>Pseudomonadati</taxon>
        <taxon>Pseudomonadota</taxon>
        <taxon>Alphaproteobacteria</taxon>
        <taxon>Hyphomicrobiales</taxon>
        <taxon>Rhizobiaceae</taxon>
        <taxon>Rhizobium/Agrobacterium group</taxon>
        <taxon>Pararhizobium</taxon>
    </lineage>
</organism>
<protein>
    <submittedName>
        <fullName evidence="4">Iron ABC transporter substrate-binding protein</fullName>
    </submittedName>
</protein>
<evidence type="ECO:0000256" key="2">
    <source>
        <dbReference type="ARBA" id="ARBA00022764"/>
    </source>
</evidence>
<dbReference type="AlphaFoldDB" id="A0A1C7NWQ4"/>
<dbReference type="EMBL" id="LGLV01000014">
    <property type="protein sequence ID" value="OBZ93419.1"/>
    <property type="molecule type" value="Genomic_DNA"/>
</dbReference>
<dbReference type="PANTHER" id="PTHR30006:SF2">
    <property type="entry name" value="ABC TRANSPORTER SUBSTRATE-BINDING PROTEIN"/>
    <property type="match status" value="1"/>
</dbReference>
<reference evidence="4 5" key="1">
    <citation type="journal article" date="2016" name="Syst. Appl. Microbiol.">
        <title>Pararhizobium polonicum sp. nov. isolated from tumors on stone fruit rootstocks.</title>
        <authorList>
            <person name="Pulawska J."/>
            <person name="Kuzmanovic N."/>
            <person name="Willems A."/>
            <person name="Pothier J.F."/>
        </authorList>
    </citation>
    <scope>NUCLEOTIDE SEQUENCE [LARGE SCALE GENOMIC DNA]</scope>
    <source>
        <strain evidence="4 5">F5.1</strain>
    </source>
</reference>
<dbReference type="PANTHER" id="PTHR30006">
    <property type="entry name" value="THIAMINE-BINDING PERIPLASMIC PROTEIN-RELATED"/>
    <property type="match status" value="1"/>
</dbReference>
<dbReference type="Gene3D" id="3.40.190.10">
    <property type="entry name" value="Periplasmic binding protein-like II"/>
    <property type="match status" value="2"/>
</dbReference>
<comment type="caution">
    <text evidence="4">The sequence shown here is derived from an EMBL/GenBank/DDBJ whole genome shotgun (WGS) entry which is preliminary data.</text>
</comment>
<name>A0A1C7NWQ4_9HYPH</name>
<dbReference type="SUPFAM" id="SSF53850">
    <property type="entry name" value="Periplasmic binding protein-like II"/>
    <property type="match status" value="1"/>
</dbReference>
<dbReference type="Proteomes" id="UP000093111">
    <property type="component" value="Unassembled WGS sequence"/>
</dbReference>
<dbReference type="Pfam" id="PF01547">
    <property type="entry name" value="SBP_bac_1"/>
    <property type="match status" value="1"/>
</dbReference>
<keyword evidence="1 3" id="KW-0732">Signal</keyword>
<feature type="chain" id="PRO_5008889988" evidence="3">
    <location>
        <begin position="24"/>
        <end position="408"/>
    </location>
</feature>
<proteinExistence type="predicted"/>
<evidence type="ECO:0000313" key="4">
    <source>
        <dbReference type="EMBL" id="OBZ93419.1"/>
    </source>
</evidence>
<keyword evidence="2" id="KW-0574">Periplasm</keyword>
<evidence type="ECO:0000256" key="1">
    <source>
        <dbReference type="ARBA" id="ARBA00022729"/>
    </source>
</evidence>
<evidence type="ECO:0000313" key="5">
    <source>
        <dbReference type="Proteomes" id="UP000093111"/>
    </source>
</evidence>